<dbReference type="PIRSF" id="PIRSF018266">
    <property type="entry name" value="FecR"/>
    <property type="match status" value="1"/>
</dbReference>
<feature type="domain" description="FecR protein" evidence="2">
    <location>
        <begin position="122"/>
        <end position="210"/>
    </location>
</feature>
<keyword evidence="1" id="KW-1133">Transmembrane helix</keyword>
<keyword evidence="5" id="KW-1185">Reference proteome</keyword>
<dbReference type="GO" id="GO:0016989">
    <property type="term" value="F:sigma factor antagonist activity"/>
    <property type="evidence" value="ECO:0007669"/>
    <property type="project" value="TreeGrafter"/>
</dbReference>
<protein>
    <submittedName>
        <fullName evidence="4">Iron dicitrate transporter FecR</fullName>
    </submittedName>
</protein>
<dbReference type="Proteomes" id="UP000627292">
    <property type="component" value="Unassembled WGS sequence"/>
</dbReference>
<dbReference type="EMBL" id="BMIB01000003">
    <property type="protein sequence ID" value="GGH69576.1"/>
    <property type="molecule type" value="Genomic_DNA"/>
</dbReference>
<keyword evidence="1" id="KW-0472">Membrane</keyword>
<reference evidence="4" key="2">
    <citation type="submission" date="2020-09" db="EMBL/GenBank/DDBJ databases">
        <authorList>
            <person name="Sun Q."/>
            <person name="Zhou Y."/>
        </authorList>
    </citation>
    <scope>NUCLEOTIDE SEQUENCE</scope>
    <source>
        <strain evidence="4">CGMCC 1.15290</strain>
    </source>
</reference>
<gene>
    <name evidence="4" type="ORF">GCM10011379_27020</name>
</gene>
<reference evidence="4" key="1">
    <citation type="journal article" date="2014" name="Int. J. Syst. Evol. Microbiol.">
        <title>Complete genome sequence of Corynebacterium casei LMG S-19264T (=DSM 44701T), isolated from a smear-ripened cheese.</title>
        <authorList>
            <consortium name="US DOE Joint Genome Institute (JGI-PGF)"/>
            <person name="Walter F."/>
            <person name="Albersmeier A."/>
            <person name="Kalinowski J."/>
            <person name="Ruckert C."/>
        </authorList>
    </citation>
    <scope>NUCLEOTIDE SEQUENCE</scope>
    <source>
        <strain evidence="4">CGMCC 1.15290</strain>
    </source>
</reference>
<sequence>MNEQLNNNGITDELLAKYFAGEAAPQEAMEVDDWVARGEENARAFHHLFTAFQKVSAASWRKPDADATWQQLKMLLQPVKNTAVVLRKWWMAAAAVITIAVAGVLYLQNRSVELVMNTAVADSGTVKEIKLSDSSVAVLHAGAKLLYPTTFATDSRKVILTGEAYFEVAAAALAPFEVEGNGVNIRVLGTAFNTFATDSTVVAEVYEGKIQLYNNYGNIVATAGQTGVYHKPTHRFYLLPQVNKNSNAYATMRFYFENESLQTICETLSEAYHKTITFRAPELAALKLSGVFEKQSLEYILEVIAATLNIQYTYEGNNEIVFTQK</sequence>
<name>A0A917IYU7_9BACT</name>
<accession>A0A917IYU7</accession>
<keyword evidence="1" id="KW-0812">Transmembrane</keyword>
<proteinExistence type="predicted"/>
<evidence type="ECO:0000313" key="4">
    <source>
        <dbReference type="EMBL" id="GGH69576.1"/>
    </source>
</evidence>
<dbReference type="Gene3D" id="3.55.50.30">
    <property type="match status" value="1"/>
</dbReference>
<dbReference type="InterPro" id="IPR012373">
    <property type="entry name" value="Ferrdict_sens_TM"/>
</dbReference>
<dbReference type="Gene3D" id="2.60.120.1440">
    <property type="match status" value="1"/>
</dbReference>
<dbReference type="Pfam" id="PF04773">
    <property type="entry name" value="FecR"/>
    <property type="match status" value="1"/>
</dbReference>
<dbReference type="InterPro" id="IPR006860">
    <property type="entry name" value="FecR"/>
</dbReference>
<dbReference type="InterPro" id="IPR032508">
    <property type="entry name" value="FecR_C"/>
</dbReference>
<feature type="domain" description="Protein FecR C-terminal" evidence="3">
    <location>
        <begin position="253"/>
        <end position="320"/>
    </location>
</feature>
<dbReference type="PANTHER" id="PTHR30273">
    <property type="entry name" value="PERIPLASMIC SIGNAL SENSOR AND SIGMA FACTOR ACTIVATOR FECR-RELATED"/>
    <property type="match status" value="1"/>
</dbReference>
<feature type="transmembrane region" description="Helical" evidence="1">
    <location>
        <begin position="89"/>
        <end position="107"/>
    </location>
</feature>
<dbReference type="Pfam" id="PF16344">
    <property type="entry name" value="FecR_C"/>
    <property type="match status" value="1"/>
</dbReference>
<dbReference type="AlphaFoldDB" id="A0A917IYU7"/>
<evidence type="ECO:0000313" key="5">
    <source>
        <dbReference type="Proteomes" id="UP000627292"/>
    </source>
</evidence>
<dbReference type="PANTHER" id="PTHR30273:SF2">
    <property type="entry name" value="PROTEIN FECR"/>
    <property type="match status" value="1"/>
</dbReference>
<organism evidence="4 5">
    <name type="scientific">Filimonas zeae</name>
    <dbReference type="NCBI Taxonomy" id="1737353"/>
    <lineage>
        <taxon>Bacteria</taxon>
        <taxon>Pseudomonadati</taxon>
        <taxon>Bacteroidota</taxon>
        <taxon>Chitinophagia</taxon>
        <taxon>Chitinophagales</taxon>
        <taxon>Chitinophagaceae</taxon>
        <taxon>Filimonas</taxon>
    </lineage>
</organism>
<comment type="caution">
    <text evidence="4">The sequence shown here is derived from an EMBL/GenBank/DDBJ whole genome shotgun (WGS) entry which is preliminary data.</text>
</comment>
<evidence type="ECO:0000259" key="2">
    <source>
        <dbReference type="Pfam" id="PF04773"/>
    </source>
</evidence>
<evidence type="ECO:0000256" key="1">
    <source>
        <dbReference type="SAM" id="Phobius"/>
    </source>
</evidence>
<evidence type="ECO:0000259" key="3">
    <source>
        <dbReference type="Pfam" id="PF16344"/>
    </source>
</evidence>
<dbReference type="RefSeq" id="WP_188953068.1">
    <property type="nucleotide sequence ID" value="NZ_BMIB01000003.1"/>
</dbReference>